<comment type="caution">
    <text evidence="7">The sequence shown here is derived from an EMBL/GenBank/DDBJ whole genome shotgun (WGS) entry which is preliminary data.</text>
</comment>
<dbReference type="EMBL" id="JACICF010000001">
    <property type="protein sequence ID" value="MBB3763539.1"/>
    <property type="molecule type" value="Genomic_DNA"/>
</dbReference>
<dbReference type="HAMAP" id="MF_02079">
    <property type="entry name" value="PGT_RodA"/>
    <property type="match status" value="1"/>
</dbReference>
<keyword evidence="6" id="KW-0961">Cell wall biogenesis/degradation</keyword>
<keyword evidence="6" id="KW-0997">Cell inner membrane</keyword>
<keyword evidence="5 6" id="KW-0472">Membrane</keyword>
<reference evidence="7 8" key="1">
    <citation type="submission" date="2020-08" db="EMBL/GenBank/DDBJ databases">
        <title>Genomic Encyclopedia of Type Strains, Phase IV (KMG-IV): sequencing the most valuable type-strain genomes for metagenomic binning, comparative biology and taxonomic classification.</title>
        <authorList>
            <person name="Goeker M."/>
        </authorList>
    </citation>
    <scope>NUCLEOTIDE SEQUENCE [LARGE SCALE GENOMIC DNA]</scope>
    <source>
        <strain evidence="7 8">DSM 24194</strain>
    </source>
</reference>
<dbReference type="Pfam" id="PF01098">
    <property type="entry name" value="FTSW_RODA_SPOVE"/>
    <property type="match status" value="1"/>
</dbReference>
<feature type="transmembrane region" description="Helical" evidence="6">
    <location>
        <begin position="335"/>
        <end position="356"/>
    </location>
</feature>
<dbReference type="GO" id="GO:0051301">
    <property type="term" value="P:cell division"/>
    <property type="evidence" value="ECO:0007669"/>
    <property type="project" value="InterPro"/>
</dbReference>
<dbReference type="GO" id="GO:0032153">
    <property type="term" value="C:cell division site"/>
    <property type="evidence" value="ECO:0007669"/>
    <property type="project" value="TreeGrafter"/>
</dbReference>
<feature type="transmembrane region" description="Helical" evidence="6">
    <location>
        <begin position="162"/>
        <end position="183"/>
    </location>
</feature>
<dbReference type="AlphaFoldDB" id="A0A839YWG8"/>
<keyword evidence="2 6" id="KW-0812">Transmembrane</keyword>
<keyword evidence="6" id="KW-0808">Transferase</keyword>
<dbReference type="GO" id="GO:0008955">
    <property type="term" value="F:peptidoglycan glycosyltransferase activity"/>
    <property type="evidence" value="ECO:0007669"/>
    <property type="project" value="UniProtKB-UniRule"/>
</dbReference>
<dbReference type="GO" id="GO:0071555">
    <property type="term" value="P:cell wall organization"/>
    <property type="evidence" value="ECO:0007669"/>
    <property type="project" value="UniProtKB-KW"/>
</dbReference>
<gene>
    <name evidence="6" type="primary">mrdB</name>
    <name evidence="6" type="synonym">rodA</name>
    <name evidence="7" type="ORF">FHS50_000562</name>
</gene>
<dbReference type="PANTHER" id="PTHR30474">
    <property type="entry name" value="CELL CYCLE PROTEIN"/>
    <property type="match status" value="1"/>
</dbReference>
<feature type="transmembrane region" description="Helical" evidence="6">
    <location>
        <begin position="269"/>
        <end position="290"/>
    </location>
</feature>
<sequence length="370" mass="39851">MIIVPRPVAQLPWRVIFLIIAIGTMGLMTLYSTAGGSLQPWALRQGSIFIALLGVAIAIRYMPVSFIKSMTPLAYLAVLGLLVAVELVGFVGKGAQRWIDLGFMKLQPSEFMKPVLVLMLARFYELLPTGDIRKWRAIWPAAALIGIPAGLTMIQPDLGTSLVLMLGGIAVMFLAGLPAWLFITGGLATAAAIPLAFSFLHEYQQRRILIFLDPESDPLGAGYNLSQSKIAIGSGGVWGKGYLNGSQSHLQYLPEGHTDFIFSAMVEEWGLVGGVLMILGFAGILGWGLRVARRANDRFSQLAAAGLTTNLFFYVTINLMMVMGLAPVVGIPLPLVSFGGSAVMTVLLSIGVLMAIDRKSQTDTRRPGWG</sequence>
<evidence type="ECO:0000256" key="5">
    <source>
        <dbReference type="ARBA" id="ARBA00023136"/>
    </source>
</evidence>
<feature type="transmembrane region" description="Helical" evidence="6">
    <location>
        <begin position="73"/>
        <end position="91"/>
    </location>
</feature>
<evidence type="ECO:0000256" key="2">
    <source>
        <dbReference type="ARBA" id="ARBA00022692"/>
    </source>
</evidence>
<keyword evidence="6" id="KW-0328">Glycosyltransferase</keyword>
<dbReference type="GO" id="GO:0008360">
    <property type="term" value="P:regulation of cell shape"/>
    <property type="evidence" value="ECO:0007669"/>
    <property type="project" value="UniProtKB-KW"/>
</dbReference>
<dbReference type="UniPathway" id="UPA00219"/>
<protein>
    <recommendedName>
        <fullName evidence="6">Peptidoglycan glycosyltransferase MrdB</fullName>
        <shortName evidence="6">PGT</shortName>
        <ecNumber evidence="6">2.4.99.28</ecNumber>
    </recommendedName>
    <alternativeName>
        <fullName evidence="6">Cell elongation protein RodA</fullName>
    </alternativeName>
    <alternativeName>
        <fullName evidence="6">Cell wall polymerase</fullName>
    </alternativeName>
    <alternativeName>
        <fullName evidence="6">Peptidoglycan polymerase</fullName>
        <shortName evidence="6">PG polymerase</shortName>
    </alternativeName>
</protein>
<dbReference type="GO" id="GO:0005886">
    <property type="term" value="C:plasma membrane"/>
    <property type="evidence" value="ECO:0007669"/>
    <property type="project" value="UniProtKB-SubCell"/>
</dbReference>
<dbReference type="GO" id="GO:0009252">
    <property type="term" value="P:peptidoglycan biosynthetic process"/>
    <property type="evidence" value="ECO:0007669"/>
    <property type="project" value="UniProtKB-UniRule"/>
</dbReference>
<dbReference type="Proteomes" id="UP000578569">
    <property type="component" value="Unassembled WGS sequence"/>
</dbReference>
<organism evidence="7 8">
    <name type="scientific">Sphingomicrobium lutaoense</name>
    <dbReference type="NCBI Taxonomy" id="515949"/>
    <lineage>
        <taxon>Bacteria</taxon>
        <taxon>Pseudomonadati</taxon>
        <taxon>Pseudomonadota</taxon>
        <taxon>Alphaproteobacteria</taxon>
        <taxon>Sphingomonadales</taxon>
        <taxon>Sphingomonadaceae</taxon>
        <taxon>Sphingomicrobium</taxon>
    </lineage>
</organism>
<accession>A0A839YWG8</accession>
<comment type="pathway">
    <text evidence="6">Cell wall biogenesis; peptidoglycan biosynthesis.</text>
</comment>
<comment type="similarity">
    <text evidence="6">Belongs to the SEDS family. MrdB/RodA subfamily.</text>
</comment>
<feature type="transmembrane region" description="Helical" evidence="6">
    <location>
        <begin position="311"/>
        <end position="329"/>
    </location>
</feature>
<dbReference type="RefSeq" id="WP_183932875.1">
    <property type="nucleotide sequence ID" value="NZ_JACICF010000001.1"/>
</dbReference>
<evidence type="ECO:0000313" key="7">
    <source>
        <dbReference type="EMBL" id="MBB3763539.1"/>
    </source>
</evidence>
<evidence type="ECO:0000256" key="4">
    <source>
        <dbReference type="ARBA" id="ARBA00022989"/>
    </source>
</evidence>
<comment type="catalytic activity">
    <reaction evidence="6">
        <text>[GlcNAc-(1-&gt;4)-Mur2Ac(oyl-L-Ala-gamma-D-Glu-L-Lys-D-Ala-D-Ala)](n)-di-trans,octa-cis-undecaprenyl diphosphate + beta-D-GlcNAc-(1-&gt;4)-Mur2Ac(oyl-L-Ala-gamma-D-Glu-L-Lys-D-Ala-D-Ala)-di-trans,octa-cis-undecaprenyl diphosphate = [GlcNAc-(1-&gt;4)-Mur2Ac(oyl-L-Ala-gamma-D-Glu-L-Lys-D-Ala-D-Ala)](n+1)-di-trans,octa-cis-undecaprenyl diphosphate + di-trans,octa-cis-undecaprenyl diphosphate + H(+)</text>
        <dbReference type="Rhea" id="RHEA:23708"/>
        <dbReference type="Rhea" id="RHEA-COMP:9602"/>
        <dbReference type="Rhea" id="RHEA-COMP:9603"/>
        <dbReference type="ChEBI" id="CHEBI:15378"/>
        <dbReference type="ChEBI" id="CHEBI:58405"/>
        <dbReference type="ChEBI" id="CHEBI:60033"/>
        <dbReference type="ChEBI" id="CHEBI:78435"/>
        <dbReference type="EC" id="2.4.99.28"/>
    </reaction>
</comment>
<dbReference type="EC" id="2.4.99.28" evidence="6"/>
<proteinExistence type="inferred from homology"/>
<keyword evidence="6" id="KW-1003">Cell membrane</keyword>
<comment type="function">
    <text evidence="6">Peptidoglycan polymerase that is essential for cell wall elongation.</text>
</comment>
<dbReference type="InterPro" id="IPR001182">
    <property type="entry name" value="FtsW/RodA"/>
</dbReference>
<feature type="transmembrane region" description="Helical" evidence="6">
    <location>
        <begin position="43"/>
        <end position="61"/>
    </location>
</feature>
<dbReference type="PANTHER" id="PTHR30474:SF1">
    <property type="entry name" value="PEPTIDOGLYCAN GLYCOSYLTRANSFERASE MRDB"/>
    <property type="match status" value="1"/>
</dbReference>
<keyword evidence="4 6" id="KW-1133">Transmembrane helix</keyword>
<keyword evidence="3 6" id="KW-0133">Cell shape</keyword>
<name>A0A839YWG8_9SPHN</name>
<evidence type="ECO:0000256" key="3">
    <source>
        <dbReference type="ARBA" id="ARBA00022960"/>
    </source>
</evidence>
<feature type="transmembrane region" description="Helical" evidence="6">
    <location>
        <begin position="12"/>
        <end position="31"/>
    </location>
</feature>
<dbReference type="InterPro" id="IPR011923">
    <property type="entry name" value="RodA/MrdB"/>
</dbReference>
<comment type="subcellular location">
    <subcellularLocation>
        <location evidence="6">Cell inner membrane</location>
        <topology evidence="6">Multi-pass membrane protein</topology>
    </subcellularLocation>
    <subcellularLocation>
        <location evidence="1">Membrane</location>
        <topology evidence="1">Multi-pass membrane protein</topology>
    </subcellularLocation>
</comment>
<evidence type="ECO:0000256" key="1">
    <source>
        <dbReference type="ARBA" id="ARBA00004141"/>
    </source>
</evidence>
<keyword evidence="6" id="KW-0573">Peptidoglycan synthesis</keyword>
<dbReference type="GO" id="GO:0015648">
    <property type="term" value="F:lipid-linked peptidoglycan transporter activity"/>
    <property type="evidence" value="ECO:0007669"/>
    <property type="project" value="TreeGrafter"/>
</dbReference>
<evidence type="ECO:0000256" key="6">
    <source>
        <dbReference type="HAMAP-Rule" id="MF_02079"/>
    </source>
</evidence>
<dbReference type="NCBIfam" id="TIGR02210">
    <property type="entry name" value="rodA_shape"/>
    <property type="match status" value="1"/>
</dbReference>
<evidence type="ECO:0000313" key="8">
    <source>
        <dbReference type="Proteomes" id="UP000578569"/>
    </source>
</evidence>
<keyword evidence="8" id="KW-1185">Reference proteome</keyword>